<dbReference type="RefSeq" id="WP_018208347.1">
    <property type="nucleotide sequence ID" value="NZ_NBUC01000065.1"/>
</dbReference>
<gene>
    <name evidence="1" type="ORF">BMJ33_11680</name>
</gene>
<reference evidence="1 2" key="1">
    <citation type="journal article" date="2018" name="FEMS Microbiol. Ecol.">
        <title>Co-invading symbiotic mutualists of Medicago polymorpha retain high ancestral diversity and contain diverse accessory genomes.</title>
        <authorList>
            <person name="Porter S.S."/>
            <person name="Faber-Hammond J.J."/>
            <person name="Friesen M.L."/>
        </authorList>
    </citation>
    <scope>NUCLEOTIDE SEQUENCE [LARGE SCALE GENOMIC DNA]</scope>
    <source>
        <strain evidence="1 2">Str16</strain>
    </source>
</reference>
<proteinExistence type="predicted"/>
<keyword evidence="2" id="KW-1185">Reference proteome</keyword>
<accession>A0ABX4TMW1</accession>
<organism evidence="1 2">
    <name type="scientific">Sinorhizobium medicae</name>
    <dbReference type="NCBI Taxonomy" id="110321"/>
    <lineage>
        <taxon>Bacteria</taxon>
        <taxon>Pseudomonadati</taxon>
        <taxon>Pseudomonadota</taxon>
        <taxon>Alphaproteobacteria</taxon>
        <taxon>Hyphomicrobiales</taxon>
        <taxon>Rhizobiaceae</taxon>
        <taxon>Sinorhizobium/Ensifer group</taxon>
        <taxon>Sinorhizobium</taxon>
    </lineage>
</organism>
<protein>
    <submittedName>
        <fullName evidence="1">Uncharacterized protein</fullName>
    </submittedName>
</protein>
<name>A0ABX4TMW1_9HYPH</name>
<evidence type="ECO:0000313" key="2">
    <source>
        <dbReference type="Proteomes" id="UP001190825"/>
    </source>
</evidence>
<dbReference type="Proteomes" id="UP001190825">
    <property type="component" value="Unassembled WGS sequence"/>
</dbReference>
<evidence type="ECO:0000313" key="1">
    <source>
        <dbReference type="EMBL" id="PLU04521.1"/>
    </source>
</evidence>
<sequence>MVTYDIEGGIFIRFAMIGRPVLNGLAAKGQRRKRDPHCATLFAHDIVGALRRTLGFRRQGEPVDDAAVEEFLATVIWDIPVEDFVVLVGIDATPRDAMKRSVSKRLAERLTTEFEFFTDPGFYHGHRGTGPLGPSQ</sequence>
<comment type="caution">
    <text evidence="1">The sequence shown here is derived from an EMBL/GenBank/DDBJ whole genome shotgun (WGS) entry which is preliminary data.</text>
</comment>
<dbReference type="EMBL" id="NBUC01000065">
    <property type="protein sequence ID" value="PLU04521.1"/>
    <property type="molecule type" value="Genomic_DNA"/>
</dbReference>